<feature type="domain" description="DUF8040" evidence="1">
    <location>
        <begin position="200"/>
        <end position="232"/>
    </location>
</feature>
<dbReference type="InterPro" id="IPR058353">
    <property type="entry name" value="DUF8040"/>
</dbReference>
<proteinExistence type="predicted"/>
<evidence type="ECO:0000259" key="1">
    <source>
        <dbReference type="Pfam" id="PF26138"/>
    </source>
</evidence>
<name>A0AAD9WS65_9ROSI</name>
<dbReference type="Proteomes" id="UP001280121">
    <property type="component" value="Unassembled WGS sequence"/>
</dbReference>
<evidence type="ECO:0000313" key="3">
    <source>
        <dbReference type="Proteomes" id="UP001280121"/>
    </source>
</evidence>
<dbReference type="AlphaFoldDB" id="A0AAD9WS65"/>
<dbReference type="Pfam" id="PF26138">
    <property type="entry name" value="DUF8040"/>
    <property type="match status" value="1"/>
</dbReference>
<accession>A0AAD9WS65</accession>
<sequence>NGRSETISKEWVRALRNFWGHLIYYYNNWTIKFFLRSNFLPLDEDREVEDKFFNSGVHVNVDVEARDDDDADGVDLTKVSNKKKGKGPRGKMILLATVERINGRAWIVILRLLKKLCMLDWRRLRLKVQSPPTKVVNNFLSLNVWRLWKGWEILMRDNSDSESNLEVEQHELKALELASTLRRAKYYHYIHKRPCHIGGLTGYAFVQELLNDHPDRMYNMFRMDAPIFLNLC</sequence>
<dbReference type="EMBL" id="JANJYI010000007">
    <property type="protein sequence ID" value="KAK2641759.1"/>
    <property type="molecule type" value="Genomic_DNA"/>
</dbReference>
<comment type="caution">
    <text evidence="2">The sequence shown here is derived from an EMBL/GenBank/DDBJ whole genome shotgun (WGS) entry which is preliminary data.</text>
</comment>
<gene>
    <name evidence="2" type="ORF">Ddye_023522</name>
</gene>
<evidence type="ECO:0000313" key="2">
    <source>
        <dbReference type="EMBL" id="KAK2641759.1"/>
    </source>
</evidence>
<reference evidence="2" key="1">
    <citation type="journal article" date="2023" name="Plant J.">
        <title>Genome sequences and population genomics provide insights into the demographic history, inbreeding, and mutation load of two 'living fossil' tree species of Dipteronia.</title>
        <authorList>
            <person name="Feng Y."/>
            <person name="Comes H.P."/>
            <person name="Chen J."/>
            <person name="Zhu S."/>
            <person name="Lu R."/>
            <person name="Zhang X."/>
            <person name="Li P."/>
            <person name="Qiu J."/>
            <person name="Olsen K.M."/>
            <person name="Qiu Y."/>
        </authorList>
    </citation>
    <scope>NUCLEOTIDE SEQUENCE</scope>
    <source>
        <strain evidence="2">KIB01</strain>
    </source>
</reference>
<keyword evidence="3" id="KW-1185">Reference proteome</keyword>
<feature type="non-terminal residue" evidence="2">
    <location>
        <position position="1"/>
    </location>
</feature>
<organism evidence="2 3">
    <name type="scientific">Dipteronia dyeriana</name>
    <dbReference type="NCBI Taxonomy" id="168575"/>
    <lineage>
        <taxon>Eukaryota</taxon>
        <taxon>Viridiplantae</taxon>
        <taxon>Streptophyta</taxon>
        <taxon>Embryophyta</taxon>
        <taxon>Tracheophyta</taxon>
        <taxon>Spermatophyta</taxon>
        <taxon>Magnoliopsida</taxon>
        <taxon>eudicotyledons</taxon>
        <taxon>Gunneridae</taxon>
        <taxon>Pentapetalae</taxon>
        <taxon>rosids</taxon>
        <taxon>malvids</taxon>
        <taxon>Sapindales</taxon>
        <taxon>Sapindaceae</taxon>
        <taxon>Hippocastanoideae</taxon>
        <taxon>Acereae</taxon>
        <taxon>Dipteronia</taxon>
    </lineage>
</organism>
<protein>
    <recommendedName>
        <fullName evidence="1">DUF8040 domain-containing protein</fullName>
    </recommendedName>
</protein>